<organism evidence="3 4">
    <name type="scientific">Littorina saxatilis</name>
    <dbReference type="NCBI Taxonomy" id="31220"/>
    <lineage>
        <taxon>Eukaryota</taxon>
        <taxon>Metazoa</taxon>
        <taxon>Spiralia</taxon>
        <taxon>Lophotrochozoa</taxon>
        <taxon>Mollusca</taxon>
        <taxon>Gastropoda</taxon>
        <taxon>Caenogastropoda</taxon>
        <taxon>Littorinimorpha</taxon>
        <taxon>Littorinoidea</taxon>
        <taxon>Littorinidae</taxon>
        <taxon>Littorina</taxon>
    </lineage>
</organism>
<evidence type="ECO:0000313" key="3">
    <source>
        <dbReference type="EMBL" id="KAK7093482.1"/>
    </source>
</evidence>
<dbReference type="AlphaFoldDB" id="A0AAN9G3J0"/>
<comment type="caution">
    <text evidence="3">The sequence shown here is derived from an EMBL/GenBank/DDBJ whole genome shotgun (WGS) entry which is preliminary data.</text>
</comment>
<sequence length="100" mass="10797">METKDSEGQSQTKKSTVADSSQSRFSATLPGKRSRSAIGQPLSGLWQELAAELGGRNSVLLLVGLLGLSLYVTYILVGINYGSQARIPIDKHGDSFRVRM</sequence>
<dbReference type="Proteomes" id="UP001374579">
    <property type="component" value="Unassembled WGS sequence"/>
</dbReference>
<keyword evidence="2" id="KW-0472">Membrane</keyword>
<proteinExistence type="predicted"/>
<evidence type="ECO:0000256" key="2">
    <source>
        <dbReference type="SAM" id="Phobius"/>
    </source>
</evidence>
<feature type="transmembrane region" description="Helical" evidence="2">
    <location>
        <begin position="59"/>
        <end position="81"/>
    </location>
</feature>
<feature type="compositionally biased region" description="Polar residues" evidence="1">
    <location>
        <begin position="8"/>
        <end position="26"/>
    </location>
</feature>
<name>A0AAN9G3J0_9CAEN</name>
<dbReference type="EMBL" id="JBAMIC010000019">
    <property type="protein sequence ID" value="KAK7093482.1"/>
    <property type="molecule type" value="Genomic_DNA"/>
</dbReference>
<keyword evidence="2" id="KW-1133">Transmembrane helix</keyword>
<gene>
    <name evidence="3" type="ORF">V1264_007227</name>
</gene>
<keyword evidence="4" id="KW-1185">Reference proteome</keyword>
<reference evidence="3 4" key="1">
    <citation type="submission" date="2024-02" db="EMBL/GenBank/DDBJ databases">
        <title>Chromosome-scale genome assembly of the rough periwinkle Littorina saxatilis.</title>
        <authorList>
            <person name="De Jode A."/>
            <person name="Faria R."/>
            <person name="Formenti G."/>
            <person name="Sims Y."/>
            <person name="Smith T.P."/>
            <person name="Tracey A."/>
            <person name="Wood J.M.D."/>
            <person name="Zagrodzka Z.B."/>
            <person name="Johannesson K."/>
            <person name="Butlin R.K."/>
            <person name="Leder E.H."/>
        </authorList>
    </citation>
    <scope>NUCLEOTIDE SEQUENCE [LARGE SCALE GENOMIC DNA]</scope>
    <source>
        <strain evidence="3">Snail1</strain>
        <tissue evidence="3">Muscle</tissue>
    </source>
</reference>
<evidence type="ECO:0000256" key="1">
    <source>
        <dbReference type="SAM" id="MobiDB-lite"/>
    </source>
</evidence>
<protein>
    <submittedName>
        <fullName evidence="3">Uncharacterized protein</fullName>
    </submittedName>
</protein>
<keyword evidence="2" id="KW-0812">Transmembrane</keyword>
<accession>A0AAN9G3J0</accession>
<feature type="region of interest" description="Disordered" evidence="1">
    <location>
        <begin position="1"/>
        <end position="38"/>
    </location>
</feature>
<evidence type="ECO:0000313" key="4">
    <source>
        <dbReference type="Proteomes" id="UP001374579"/>
    </source>
</evidence>